<keyword evidence="2" id="KW-1133">Transmembrane helix</keyword>
<accession>A0A815ANJ8</accession>
<keyword evidence="1" id="KW-0677">Repeat</keyword>
<sequence length="1353" mass="153747">MSQSDVKFITRFIPPDHISSITFSDADTKRLDEIHLFLSIFDIRRFNGLKSLSFGQTNAQSRQKLTILSKIIDQHNLFPLRLSNLDYLVEHIFRPVQHVLKHLAVHICTYYQYRNILHSLPNLQTFEVEYCDNNDNDETVRSSAIDRTYHQLKSLTIYNCQLPIEYLRLFLLLTPALVNLKLISPRKVYGPVFDGSFWEQFIQIRLTQLNKFEFFFVYPVQRNLPVHSVNSIIATFRTPFWINDKHWFATCDHVVKTSQIILYTKPICMNDCEILVRCEALPMNSVCRLIKHRTNGSGDIIATETLTVLDLTGYPIGEQGAQDLADVLLNDVTLNTLNLQETHIGDSGLEQLTYALQNNTVAMTIYISLILLLTHCSFVQTLTTLHIGNNEIGTVGAQYLAVTLQTNLTLLTLHLPLNQIMNEALQYLANGLQYNTTLTTLDLRFNSIGDNDAKQLANVLENNKSLITLDLSGNSLGAAGVQFLVDALTRNNTLTTLDLRGNNFGAKGAQFVADALPHITVLTTLNLSCNLIWNKGAKLIADALLYNTSLSILDLSGNDIEEAGAQDLANTLQNNTVIFRAYGFELSFNLARYFLCLVSIDRWMITSSSARLRQQSSIRLSQWLIMTGVIFWAIFSLHAPIGYQPTALDCTAPLGSNYAFFVSIESIVISMGTMVVISVFSVLTVFNLHSRVNRQIHPIATNISIHIETQQTIMPNAQTAQQLFKRNMHLSPNGEYLLINTRRPLWNSNSFESNLWLYQTIERQKKLITNKLFADIKYTWSPSGKWFFFLLKNNSAVNNLKFRYLSKTDLNVEQNIYLYSIENDEIKSISLGNDIPIAITWSQDDSSLYYATINLNSTDNLKWNDIIQYPLNPTCIIRHINIDTMLITDIANVPFLIGELLYSSIEEKLIFSTRSYIVDNIDILQIYSMDLKNVSSIIKLTNDSPLKQNLQLSLDKKKVLFVTVPTGSMNERANLTQQRLYSIDLINGSIERWVADFQGNVISYTIKSDGGVYILGQLGITVQIYSQITPKNKSILHNGWNGSYPLISSSTTLVNSIAFVFTSFTKAEEAYFITDINQLKSAVPITNENNEYDQINLPECQVYRWENNEDNQTIEGILHYPPRKFQQKNLPLLVLIHGGPGSASLNCFLVFELNYRGSTGYGDQFTDEIRYQALIRPQKDILSGIDHLISDGIVDKTKLTIGGYSYGGILTNWIITQTNRFNAALSGAGSIEQVSFWGMTDMPIYIGELFGGFPWEIPETYQSQSPIYYFDQVRTPTHIVAGDIDIRVPFSQSLMLERAFRFLGIPVKLLLLPNEEHVLYKNPWHGKIKVREEIEWLRLYGYNSTIKDRKTIK</sequence>
<gene>
    <name evidence="4" type="ORF">BJG266_LOCUS30057</name>
    <name evidence="5" type="ORF">QVE165_LOCUS46880</name>
</gene>
<dbReference type="SUPFAM" id="SSF53474">
    <property type="entry name" value="alpha/beta-Hydrolases"/>
    <property type="match status" value="1"/>
</dbReference>
<evidence type="ECO:0000259" key="3">
    <source>
        <dbReference type="Pfam" id="PF00326"/>
    </source>
</evidence>
<dbReference type="Proteomes" id="UP000663877">
    <property type="component" value="Unassembled WGS sequence"/>
</dbReference>
<dbReference type="Gene3D" id="3.80.10.10">
    <property type="entry name" value="Ribonuclease Inhibitor"/>
    <property type="match status" value="5"/>
</dbReference>
<dbReference type="SUPFAM" id="SSF82171">
    <property type="entry name" value="DPP6 N-terminal domain-like"/>
    <property type="match status" value="1"/>
</dbReference>
<dbReference type="SUPFAM" id="SSF52047">
    <property type="entry name" value="RNI-like"/>
    <property type="match status" value="1"/>
</dbReference>
<dbReference type="Pfam" id="PF00326">
    <property type="entry name" value="Peptidase_S9"/>
    <property type="match status" value="1"/>
</dbReference>
<reference evidence="4" key="1">
    <citation type="submission" date="2021-02" db="EMBL/GenBank/DDBJ databases">
        <authorList>
            <person name="Nowell W R."/>
        </authorList>
    </citation>
    <scope>NUCLEOTIDE SEQUENCE</scope>
</reference>
<dbReference type="InterPro" id="IPR011042">
    <property type="entry name" value="6-blade_b-propeller_TolB-like"/>
</dbReference>
<keyword evidence="2" id="KW-0812">Transmembrane</keyword>
<keyword evidence="2" id="KW-0472">Membrane</keyword>
<keyword evidence="6" id="KW-1185">Reference proteome</keyword>
<evidence type="ECO:0000313" key="7">
    <source>
        <dbReference type="Proteomes" id="UP000663877"/>
    </source>
</evidence>
<proteinExistence type="predicted"/>
<feature type="transmembrane region" description="Helical" evidence="2">
    <location>
        <begin position="658"/>
        <end position="686"/>
    </location>
</feature>
<evidence type="ECO:0000313" key="6">
    <source>
        <dbReference type="Proteomes" id="UP000663832"/>
    </source>
</evidence>
<feature type="transmembrane region" description="Helical" evidence="2">
    <location>
        <begin position="620"/>
        <end position="638"/>
    </location>
</feature>
<dbReference type="InterPro" id="IPR032675">
    <property type="entry name" value="LRR_dom_sf"/>
</dbReference>
<organism evidence="4 7">
    <name type="scientific">Adineta steineri</name>
    <dbReference type="NCBI Taxonomy" id="433720"/>
    <lineage>
        <taxon>Eukaryota</taxon>
        <taxon>Metazoa</taxon>
        <taxon>Spiralia</taxon>
        <taxon>Gnathifera</taxon>
        <taxon>Rotifera</taxon>
        <taxon>Eurotatoria</taxon>
        <taxon>Bdelloidea</taxon>
        <taxon>Adinetida</taxon>
        <taxon>Adinetidae</taxon>
        <taxon>Adineta</taxon>
    </lineage>
</organism>
<dbReference type="Pfam" id="PF13516">
    <property type="entry name" value="LRR_6"/>
    <property type="match status" value="7"/>
</dbReference>
<comment type="caution">
    <text evidence="4">The sequence shown here is derived from an EMBL/GenBank/DDBJ whole genome shotgun (WGS) entry which is preliminary data.</text>
</comment>
<dbReference type="EMBL" id="CAJNOI010000371">
    <property type="protein sequence ID" value="CAF1259765.1"/>
    <property type="molecule type" value="Genomic_DNA"/>
</dbReference>
<protein>
    <recommendedName>
        <fullName evidence="3">Peptidase S9 prolyl oligopeptidase catalytic domain-containing protein</fullName>
    </recommendedName>
</protein>
<dbReference type="GO" id="GO:0006508">
    <property type="term" value="P:proteolysis"/>
    <property type="evidence" value="ECO:0007669"/>
    <property type="project" value="InterPro"/>
</dbReference>
<evidence type="ECO:0000256" key="1">
    <source>
        <dbReference type="ARBA" id="ARBA00022737"/>
    </source>
</evidence>
<dbReference type="Gene3D" id="2.120.10.30">
    <property type="entry name" value="TolB, C-terminal domain"/>
    <property type="match status" value="1"/>
</dbReference>
<name>A0A815ANJ8_9BILA</name>
<evidence type="ECO:0000256" key="2">
    <source>
        <dbReference type="SAM" id="Phobius"/>
    </source>
</evidence>
<evidence type="ECO:0000313" key="5">
    <source>
        <dbReference type="EMBL" id="CAF1548494.1"/>
    </source>
</evidence>
<dbReference type="Gene3D" id="3.40.50.1820">
    <property type="entry name" value="alpha/beta hydrolase"/>
    <property type="match status" value="1"/>
</dbReference>
<dbReference type="GO" id="GO:0008236">
    <property type="term" value="F:serine-type peptidase activity"/>
    <property type="evidence" value="ECO:0007669"/>
    <property type="project" value="InterPro"/>
</dbReference>
<dbReference type="SMART" id="SM00368">
    <property type="entry name" value="LRR_RI"/>
    <property type="match status" value="9"/>
</dbReference>
<dbReference type="InterPro" id="IPR029058">
    <property type="entry name" value="AB_hydrolase_fold"/>
</dbReference>
<dbReference type="Proteomes" id="UP000663832">
    <property type="component" value="Unassembled WGS sequence"/>
</dbReference>
<dbReference type="OrthoDB" id="120976at2759"/>
<dbReference type="InterPro" id="IPR052201">
    <property type="entry name" value="LRR-containing_regulator"/>
</dbReference>
<dbReference type="EMBL" id="CAJNOM010000714">
    <property type="protein sequence ID" value="CAF1548494.1"/>
    <property type="molecule type" value="Genomic_DNA"/>
</dbReference>
<dbReference type="InterPro" id="IPR001375">
    <property type="entry name" value="Peptidase_S9_cat"/>
</dbReference>
<dbReference type="InterPro" id="IPR001611">
    <property type="entry name" value="Leu-rich_rpt"/>
</dbReference>
<dbReference type="PANTHER" id="PTHR24111:SF0">
    <property type="entry name" value="LEUCINE-RICH REPEAT-CONTAINING PROTEIN"/>
    <property type="match status" value="1"/>
</dbReference>
<feature type="domain" description="Peptidase S9 prolyl oligopeptidase catalytic" evidence="3">
    <location>
        <begin position="1148"/>
        <end position="1337"/>
    </location>
</feature>
<dbReference type="PANTHER" id="PTHR24111">
    <property type="entry name" value="LEUCINE-RICH REPEAT-CONTAINING PROTEIN 34"/>
    <property type="match status" value="1"/>
</dbReference>
<evidence type="ECO:0000313" key="4">
    <source>
        <dbReference type="EMBL" id="CAF1259765.1"/>
    </source>
</evidence>